<feature type="transmembrane region" description="Helical" evidence="6">
    <location>
        <begin position="109"/>
        <end position="128"/>
    </location>
</feature>
<evidence type="ECO:0000259" key="7">
    <source>
        <dbReference type="PROSITE" id="PS50850"/>
    </source>
</evidence>
<dbReference type="EMBL" id="DS027694">
    <property type="protein sequence ID" value="EAW19975.1"/>
    <property type="molecule type" value="Genomic_DNA"/>
</dbReference>
<evidence type="ECO:0000313" key="8">
    <source>
        <dbReference type="EMBL" id="EAW19975.1"/>
    </source>
</evidence>
<dbReference type="PANTHER" id="PTHR48022">
    <property type="entry name" value="PLASTIDIC GLUCOSE TRANSPORTER 4"/>
    <property type="match status" value="1"/>
</dbReference>
<dbReference type="eggNOG" id="KOG0254">
    <property type="taxonomic scope" value="Eukaryota"/>
</dbReference>
<evidence type="ECO:0000256" key="3">
    <source>
        <dbReference type="ARBA" id="ARBA00022692"/>
    </source>
</evidence>
<evidence type="ECO:0000256" key="6">
    <source>
        <dbReference type="SAM" id="Phobius"/>
    </source>
</evidence>
<dbReference type="RefSeq" id="XP_001261872.1">
    <property type="nucleotide sequence ID" value="XM_001261871.1"/>
</dbReference>
<evidence type="ECO:0000313" key="9">
    <source>
        <dbReference type="Proteomes" id="UP000006702"/>
    </source>
</evidence>
<evidence type="ECO:0000256" key="2">
    <source>
        <dbReference type="ARBA" id="ARBA00010992"/>
    </source>
</evidence>
<dbReference type="InterPro" id="IPR036259">
    <property type="entry name" value="MFS_trans_sf"/>
</dbReference>
<feature type="transmembrane region" description="Helical" evidence="6">
    <location>
        <begin position="77"/>
        <end position="97"/>
    </location>
</feature>
<sequence length="270" mass="30319">MGGLVNQTAFNDTFDSPDSTMIGVIVSLMEIGAFLGSVSSAFFGERIGRRKSIAVGVVILILGALLQATAYHRSHLIVGRVVSGVGLGVVNSTVPVMQVEFSPKATRGLYVCMQLSTVHFGILVADWIDYGSSTHTGSYAWRVPVILQCTFPFLMLFFVFLMDETAPWFAAHNRQDQDLQVLRQLYNDNMHESDITALHEGIPRKLLSKKRWAQGRGRTFCGMMRYRAKDGFSLLTRYLFSNRLVESMQLYTTLRPCSRSRWDSQNTCRP</sequence>
<dbReference type="Gene3D" id="1.20.1250.20">
    <property type="entry name" value="MFS general substrate transporter like domains"/>
    <property type="match status" value="1"/>
</dbReference>
<feature type="transmembrane region" description="Helical" evidence="6">
    <location>
        <begin position="20"/>
        <end position="43"/>
    </location>
</feature>
<dbReference type="OMA" id="NDNMHES"/>
<dbReference type="GO" id="GO:0005351">
    <property type="term" value="F:carbohydrate:proton symporter activity"/>
    <property type="evidence" value="ECO:0007669"/>
    <property type="project" value="TreeGrafter"/>
</dbReference>
<evidence type="ECO:0000256" key="1">
    <source>
        <dbReference type="ARBA" id="ARBA00004141"/>
    </source>
</evidence>
<dbReference type="Pfam" id="PF00083">
    <property type="entry name" value="Sugar_tr"/>
    <property type="match status" value="1"/>
</dbReference>
<keyword evidence="4 6" id="KW-1133">Transmembrane helix</keyword>
<evidence type="ECO:0000256" key="4">
    <source>
        <dbReference type="ARBA" id="ARBA00022989"/>
    </source>
</evidence>
<proteinExistence type="inferred from homology"/>
<dbReference type="HOGENOM" id="CLU_1030929_0_0_1"/>
<keyword evidence="9" id="KW-1185">Reference proteome</keyword>
<reference evidence="9" key="1">
    <citation type="journal article" date="2008" name="PLoS Genet.">
        <title>Genomic islands in the pathogenic filamentous fungus Aspergillus fumigatus.</title>
        <authorList>
            <person name="Fedorova N.D."/>
            <person name="Khaldi N."/>
            <person name="Joardar V.S."/>
            <person name="Maiti R."/>
            <person name="Amedeo P."/>
            <person name="Anderson M.J."/>
            <person name="Crabtree J."/>
            <person name="Silva J.C."/>
            <person name="Badger J.H."/>
            <person name="Albarraq A."/>
            <person name="Angiuoli S."/>
            <person name="Bussey H."/>
            <person name="Bowyer P."/>
            <person name="Cotty P.J."/>
            <person name="Dyer P.S."/>
            <person name="Egan A."/>
            <person name="Galens K."/>
            <person name="Fraser-Liggett C.M."/>
            <person name="Haas B.J."/>
            <person name="Inman J.M."/>
            <person name="Kent R."/>
            <person name="Lemieux S."/>
            <person name="Malavazi I."/>
            <person name="Orvis J."/>
            <person name="Roemer T."/>
            <person name="Ronning C.M."/>
            <person name="Sundaram J.P."/>
            <person name="Sutton G."/>
            <person name="Turner G."/>
            <person name="Venter J.C."/>
            <person name="White O.R."/>
            <person name="Whitty B.R."/>
            <person name="Youngman P."/>
            <person name="Wolfe K.H."/>
            <person name="Goldman G.H."/>
            <person name="Wortman J.R."/>
            <person name="Jiang B."/>
            <person name="Denning D.W."/>
            <person name="Nierman W.C."/>
        </authorList>
    </citation>
    <scope>NUCLEOTIDE SEQUENCE [LARGE SCALE GENOMIC DNA]</scope>
    <source>
        <strain evidence="9">ATCC 1020 / DSM 3700 / CBS 544.65 / FGSC A1164 / JCM 1740 / NRRL 181 / WB 181</strain>
    </source>
</reference>
<dbReference type="Proteomes" id="UP000006702">
    <property type="component" value="Unassembled WGS sequence"/>
</dbReference>
<comment type="subcellular location">
    <subcellularLocation>
        <location evidence="1">Membrane</location>
        <topology evidence="1">Multi-pass membrane protein</topology>
    </subcellularLocation>
</comment>
<dbReference type="InterPro" id="IPR050360">
    <property type="entry name" value="MFS_Sugar_Transporters"/>
</dbReference>
<name>A1DAT5_NEOFI</name>
<keyword evidence="5 6" id="KW-0472">Membrane</keyword>
<dbReference type="KEGG" id="nfi:NFIA_095950"/>
<dbReference type="GO" id="GO:0016020">
    <property type="term" value="C:membrane"/>
    <property type="evidence" value="ECO:0007669"/>
    <property type="project" value="UniProtKB-SubCell"/>
</dbReference>
<evidence type="ECO:0000256" key="5">
    <source>
        <dbReference type="ARBA" id="ARBA00023136"/>
    </source>
</evidence>
<dbReference type="VEuPathDB" id="FungiDB:NFIA_095950"/>
<accession>A1DAT5</accession>
<dbReference type="InterPro" id="IPR005828">
    <property type="entry name" value="MFS_sugar_transport-like"/>
</dbReference>
<dbReference type="InterPro" id="IPR020846">
    <property type="entry name" value="MFS_dom"/>
</dbReference>
<dbReference type="AlphaFoldDB" id="A1DAT5"/>
<gene>
    <name evidence="8" type="ORF">NFIA_095950</name>
</gene>
<dbReference type="GeneID" id="4588762"/>
<dbReference type="PANTHER" id="PTHR48022:SF28">
    <property type="entry name" value="MAJOR FACILITATOR SUPERFAMILY (MFS) PROFILE DOMAIN-CONTAINING PROTEIN-RELATED"/>
    <property type="match status" value="1"/>
</dbReference>
<feature type="domain" description="Major facilitator superfamily (MFS) profile" evidence="7">
    <location>
        <begin position="1"/>
        <end position="270"/>
    </location>
</feature>
<dbReference type="PROSITE" id="PS50850">
    <property type="entry name" value="MFS"/>
    <property type="match status" value="1"/>
</dbReference>
<protein>
    <recommendedName>
        <fullName evidence="7">Major facilitator superfamily (MFS) profile domain-containing protein</fullName>
    </recommendedName>
</protein>
<dbReference type="OrthoDB" id="6133115at2759"/>
<keyword evidence="3 6" id="KW-0812">Transmembrane</keyword>
<feature type="transmembrane region" description="Helical" evidence="6">
    <location>
        <begin position="140"/>
        <end position="161"/>
    </location>
</feature>
<dbReference type="SUPFAM" id="SSF103473">
    <property type="entry name" value="MFS general substrate transporter"/>
    <property type="match status" value="1"/>
</dbReference>
<feature type="transmembrane region" description="Helical" evidence="6">
    <location>
        <begin position="52"/>
        <end position="71"/>
    </location>
</feature>
<comment type="similarity">
    <text evidence="2">Belongs to the major facilitator superfamily. Sugar transporter (TC 2.A.1.1) family.</text>
</comment>
<organism evidence="8 9">
    <name type="scientific">Neosartorya fischeri (strain ATCC 1020 / DSM 3700 / CBS 544.65 / FGSC A1164 / JCM 1740 / NRRL 181 / WB 181)</name>
    <name type="common">Aspergillus fischerianus</name>
    <dbReference type="NCBI Taxonomy" id="331117"/>
    <lineage>
        <taxon>Eukaryota</taxon>
        <taxon>Fungi</taxon>
        <taxon>Dikarya</taxon>
        <taxon>Ascomycota</taxon>
        <taxon>Pezizomycotina</taxon>
        <taxon>Eurotiomycetes</taxon>
        <taxon>Eurotiomycetidae</taxon>
        <taxon>Eurotiales</taxon>
        <taxon>Aspergillaceae</taxon>
        <taxon>Aspergillus</taxon>
        <taxon>Aspergillus subgen. Fumigati</taxon>
    </lineage>
</organism>